<organism evidence="1 2">
    <name type="scientific">Holothuria leucospilota</name>
    <name type="common">Black long sea cucumber</name>
    <name type="synonym">Mertensiothuria leucospilota</name>
    <dbReference type="NCBI Taxonomy" id="206669"/>
    <lineage>
        <taxon>Eukaryota</taxon>
        <taxon>Metazoa</taxon>
        <taxon>Echinodermata</taxon>
        <taxon>Eleutherozoa</taxon>
        <taxon>Echinozoa</taxon>
        <taxon>Holothuroidea</taxon>
        <taxon>Aspidochirotacea</taxon>
        <taxon>Aspidochirotida</taxon>
        <taxon>Holothuriidae</taxon>
        <taxon>Holothuria</taxon>
    </lineage>
</organism>
<evidence type="ECO:0000313" key="2">
    <source>
        <dbReference type="Proteomes" id="UP001152320"/>
    </source>
</evidence>
<keyword evidence="2" id="KW-1185">Reference proteome</keyword>
<name>A0A9Q0YIB8_HOLLE</name>
<evidence type="ECO:0000313" key="1">
    <source>
        <dbReference type="EMBL" id="KAJ8021900.1"/>
    </source>
</evidence>
<dbReference type="AlphaFoldDB" id="A0A9Q0YIB8"/>
<dbReference type="Gene3D" id="3.40.50.150">
    <property type="entry name" value="Vaccinia Virus protein VP39"/>
    <property type="match status" value="1"/>
</dbReference>
<accession>A0A9Q0YIB8</accession>
<gene>
    <name evidence="1" type="ORF">HOLleu_39233</name>
</gene>
<dbReference type="OrthoDB" id="2019266at2759"/>
<protein>
    <recommendedName>
        <fullName evidence="3">Methyltransferase type 11 domain-containing protein</fullName>
    </recommendedName>
</protein>
<reference evidence="1" key="1">
    <citation type="submission" date="2021-10" db="EMBL/GenBank/DDBJ databases">
        <title>Tropical sea cucumber genome reveals ecological adaptation and Cuvierian tubules defense mechanism.</title>
        <authorList>
            <person name="Chen T."/>
        </authorList>
    </citation>
    <scope>NUCLEOTIDE SEQUENCE</scope>
    <source>
        <strain evidence="1">Nanhai2018</strain>
        <tissue evidence="1">Muscle</tissue>
    </source>
</reference>
<proteinExistence type="predicted"/>
<sequence>MGTGIMGDLVSDGAGSGDRCNHDDDMRLTLKDAGYTGPIDGVDRNSAMTDIAKSKNVYTNVWNTDIGHDKISFLDDETYDHAVATGCLGRGHIPFTAIPTLIRTIKKGGYLVFTLAWHHLRFEETTVEALENYCRTWDREGLCHLVSCVQAPHSSSGDCHVFVLQRGSKHKPETV</sequence>
<evidence type="ECO:0008006" key="3">
    <source>
        <dbReference type="Google" id="ProtNLM"/>
    </source>
</evidence>
<dbReference type="InterPro" id="IPR029063">
    <property type="entry name" value="SAM-dependent_MTases_sf"/>
</dbReference>
<comment type="caution">
    <text evidence="1">The sequence shown here is derived from an EMBL/GenBank/DDBJ whole genome shotgun (WGS) entry which is preliminary data.</text>
</comment>
<dbReference type="SUPFAM" id="SSF53335">
    <property type="entry name" value="S-adenosyl-L-methionine-dependent methyltransferases"/>
    <property type="match status" value="1"/>
</dbReference>
<dbReference type="Proteomes" id="UP001152320">
    <property type="component" value="Chromosome 21"/>
</dbReference>
<dbReference type="EMBL" id="JAIZAY010000021">
    <property type="protein sequence ID" value="KAJ8021900.1"/>
    <property type="molecule type" value="Genomic_DNA"/>
</dbReference>